<protein>
    <submittedName>
        <fullName evidence="7">Lipopolysaccharide export system protein LptC</fullName>
    </submittedName>
</protein>
<dbReference type="PANTHER" id="PTHR37481:SF1">
    <property type="entry name" value="LIPOPOLYSACCHARIDE EXPORT SYSTEM PROTEIN LPTC"/>
    <property type="match status" value="1"/>
</dbReference>
<keyword evidence="1" id="KW-1003">Cell membrane</keyword>
<keyword evidence="2" id="KW-0997">Cell inner membrane</keyword>
<evidence type="ECO:0000256" key="6">
    <source>
        <dbReference type="SAM" id="Phobius"/>
    </source>
</evidence>
<evidence type="ECO:0000313" key="7">
    <source>
        <dbReference type="EMBL" id="RBP80585.1"/>
    </source>
</evidence>
<name>A0A366J377_9GAMM</name>
<dbReference type="Gene3D" id="2.60.450.10">
    <property type="entry name" value="Lipopolysaccharide (LPS) transport protein A like domain"/>
    <property type="match status" value="1"/>
</dbReference>
<evidence type="ECO:0000256" key="3">
    <source>
        <dbReference type="ARBA" id="ARBA00022692"/>
    </source>
</evidence>
<dbReference type="GO" id="GO:0005886">
    <property type="term" value="C:plasma membrane"/>
    <property type="evidence" value="ECO:0007669"/>
    <property type="project" value="InterPro"/>
</dbReference>
<dbReference type="EMBL" id="QNSE01000011">
    <property type="protein sequence ID" value="RBP80585.1"/>
    <property type="molecule type" value="Genomic_DNA"/>
</dbReference>
<organism evidence="7 8">
    <name type="scientific">Marinomonas rhizomae</name>
    <dbReference type="NCBI Taxonomy" id="491948"/>
    <lineage>
        <taxon>Bacteria</taxon>
        <taxon>Pseudomonadati</taxon>
        <taxon>Pseudomonadota</taxon>
        <taxon>Gammaproteobacteria</taxon>
        <taxon>Oceanospirillales</taxon>
        <taxon>Oceanospirillaceae</taxon>
        <taxon>Marinomonas</taxon>
    </lineage>
</organism>
<keyword evidence="8" id="KW-1185">Reference proteome</keyword>
<proteinExistence type="predicted"/>
<dbReference type="InterPro" id="IPR026265">
    <property type="entry name" value="LptC"/>
</dbReference>
<dbReference type="InterPro" id="IPR052363">
    <property type="entry name" value="LPS_export_LptC"/>
</dbReference>
<dbReference type="Proteomes" id="UP000252792">
    <property type="component" value="Unassembled WGS sequence"/>
</dbReference>
<comment type="caution">
    <text evidence="7">The sequence shown here is derived from an EMBL/GenBank/DDBJ whole genome shotgun (WGS) entry which is preliminary data.</text>
</comment>
<dbReference type="Pfam" id="PF06835">
    <property type="entry name" value="LptC"/>
    <property type="match status" value="1"/>
</dbReference>
<evidence type="ECO:0000256" key="4">
    <source>
        <dbReference type="ARBA" id="ARBA00022989"/>
    </source>
</evidence>
<dbReference type="AlphaFoldDB" id="A0A366J377"/>
<evidence type="ECO:0000256" key="1">
    <source>
        <dbReference type="ARBA" id="ARBA00022475"/>
    </source>
</evidence>
<evidence type="ECO:0000256" key="2">
    <source>
        <dbReference type="ARBA" id="ARBA00022519"/>
    </source>
</evidence>
<accession>A0A366J377</accession>
<dbReference type="GO" id="GO:0015221">
    <property type="term" value="F:lipopolysaccharide transmembrane transporter activity"/>
    <property type="evidence" value="ECO:0007669"/>
    <property type="project" value="InterPro"/>
</dbReference>
<keyword evidence="3 6" id="KW-0812">Transmembrane</keyword>
<evidence type="ECO:0000256" key="5">
    <source>
        <dbReference type="ARBA" id="ARBA00023136"/>
    </source>
</evidence>
<sequence length="192" mass="21196">MLSFNKLTQPKSLLLIGAALIISAFLGWYGVTPTTNLVETDSLSSSPDYFITKVKVKEFDIDGRLIEELDADQTLHYTAKSKTLLESPNMERYSKSGHWSAKADKGVIDDGSNDILLTENARATKKYLQSEDIKLSADNIHYLDQNKSLTSYGNATLTSTQGETSAGKITTYINSEEVVMTGSVRGKYETIH</sequence>
<evidence type="ECO:0000313" key="8">
    <source>
        <dbReference type="Proteomes" id="UP000252792"/>
    </source>
</evidence>
<dbReference type="RefSeq" id="WP_113917654.1">
    <property type="nucleotide sequence ID" value="NZ_QNSE01000011.1"/>
</dbReference>
<reference evidence="7 8" key="1">
    <citation type="submission" date="2018-06" db="EMBL/GenBank/DDBJ databases">
        <title>Genomic Encyclopedia of Type Strains, Phase III (KMG-III): the genomes of soil and plant-associated and newly described type strains.</title>
        <authorList>
            <person name="Whitman W."/>
        </authorList>
    </citation>
    <scope>NUCLEOTIDE SEQUENCE [LARGE SCALE GENOMIC DNA]</scope>
    <source>
        <strain evidence="7 8">CECT 7377</strain>
    </source>
</reference>
<gene>
    <name evidence="7" type="ORF">DFP80_111108</name>
</gene>
<dbReference type="NCBIfam" id="TIGR04409">
    <property type="entry name" value="LptC_YrbK"/>
    <property type="match status" value="1"/>
</dbReference>
<keyword evidence="5 6" id="KW-0472">Membrane</keyword>
<feature type="transmembrane region" description="Helical" evidence="6">
    <location>
        <begin position="12"/>
        <end position="31"/>
    </location>
</feature>
<dbReference type="OrthoDB" id="6102924at2"/>
<dbReference type="PANTHER" id="PTHR37481">
    <property type="entry name" value="LIPOPOLYSACCHARIDE EXPORT SYSTEM PROTEIN LPTC"/>
    <property type="match status" value="1"/>
</dbReference>
<dbReference type="GO" id="GO:0030288">
    <property type="term" value="C:outer membrane-bounded periplasmic space"/>
    <property type="evidence" value="ECO:0007669"/>
    <property type="project" value="TreeGrafter"/>
</dbReference>
<keyword evidence="4 6" id="KW-1133">Transmembrane helix</keyword>
<dbReference type="GO" id="GO:0017089">
    <property type="term" value="F:glycolipid transfer activity"/>
    <property type="evidence" value="ECO:0007669"/>
    <property type="project" value="TreeGrafter"/>
</dbReference>
<dbReference type="InterPro" id="IPR010664">
    <property type="entry name" value="LipoPS_assembly_LptC-rel"/>
</dbReference>